<feature type="region of interest" description="Disordered" evidence="1">
    <location>
        <begin position="192"/>
        <end position="214"/>
    </location>
</feature>
<feature type="region of interest" description="Disordered" evidence="1">
    <location>
        <begin position="240"/>
        <end position="294"/>
    </location>
</feature>
<feature type="compositionally biased region" description="Polar residues" evidence="1">
    <location>
        <begin position="260"/>
        <end position="280"/>
    </location>
</feature>
<evidence type="ECO:0000256" key="1">
    <source>
        <dbReference type="SAM" id="MobiDB-lite"/>
    </source>
</evidence>
<feature type="region of interest" description="Disordered" evidence="1">
    <location>
        <begin position="503"/>
        <end position="712"/>
    </location>
</feature>
<feature type="compositionally biased region" description="Low complexity" evidence="1">
    <location>
        <begin position="133"/>
        <end position="164"/>
    </location>
</feature>
<evidence type="ECO:0000313" key="3">
    <source>
        <dbReference type="Proteomes" id="UP001324427"/>
    </source>
</evidence>
<feature type="region of interest" description="Disordered" evidence="1">
    <location>
        <begin position="119"/>
        <end position="180"/>
    </location>
</feature>
<organism evidence="2 3">
    <name type="scientific">Oleoguttula mirabilis</name>
    <dbReference type="NCBI Taxonomy" id="1507867"/>
    <lineage>
        <taxon>Eukaryota</taxon>
        <taxon>Fungi</taxon>
        <taxon>Dikarya</taxon>
        <taxon>Ascomycota</taxon>
        <taxon>Pezizomycotina</taxon>
        <taxon>Dothideomycetes</taxon>
        <taxon>Dothideomycetidae</taxon>
        <taxon>Mycosphaerellales</taxon>
        <taxon>Teratosphaeriaceae</taxon>
        <taxon>Oleoguttula</taxon>
    </lineage>
</organism>
<feature type="compositionally biased region" description="Polar residues" evidence="1">
    <location>
        <begin position="780"/>
        <end position="790"/>
    </location>
</feature>
<accession>A0AAV9JF00</accession>
<proteinExistence type="predicted"/>
<dbReference type="AlphaFoldDB" id="A0AAV9JF00"/>
<dbReference type="EMBL" id="JAVFHQ010000028">
    <property type="protein sequence ID" value="KAK4543892.1"/>
    <property type="molecule type" value="Genomic_DNA"/>
</dbReference>
<feature type="compositionally biased region" description="Pro residues" evidence="1">
    <location>
        <begin position="577"/>
        <end position="588"/>
    </location>
</feature>
<keyword evidence="3" id="KW-1185">Reference proteome</keyword>
<dbReference type="Proteomes" id="UP001324427">
    <property type="component" value="Unassembled WGS sequence"/>
</dbReference>
<gene>
    <name evidence="2" type="ORF">LTR36_004666</name>
</gene>
<feature type="region of interest" description="Disordered" evidence="1">
    <location>
        <begin position="753"/>
        <end position="795"/>
    </location>
</feature>
<feature type="compositionally biased region" description="Low complexity" evidence="1">
    <location>
        <begin position="241"/>
        <end position="253"/>
    </location>
</feature>
<comment type="caution">
    <text evidence="2">The sequence shown here is derived from an EMBL/GenBank/DDBJ whole genome shotgun (WGS) entry which is preliminary data.</text>
</comment>
<reference evidence="2 3" key="1">
    <citation type="submission" date="2021-11" db="EMBL/GenBank/DDBJ databases">
        <title>Black yeast isolated from Biological Soil Crust.</title>
        <authorList>
            <person name="Kurbessoian T."/>
        </authorList>
    </citation>
    <scope>NUCLEOTIDE SEQUENCE [LARGE SCALE GENOMIC DNA]</scope>
    <source>
        <strain evidence="2 3">CCFEE 5522</strain>
    </source>
</reference>
<evidence type="ECO:0000313" key="2">
    <source>
        <dbReference type="EMBL" id="KAK4543892.1"/>
    </source>
</evidence>
<name>A0AAV9JF00_9PEZI</name>
<sequence>MLNDIKSEKPRQLTASSVKTAAAGFTNVIVGKPSVSAMEAEVLADSMQSSSSTSLHNANASMHDCATPTGIYNLVAGHSNDSYPARQASLRQRISSGSIASSTFGSKSKLTTLTDFTKSSGNYTEDSRPHSPSPASFSRPRPGSSNHARTLPSPSPTIVTPTPTAEKAARAQKTASRIPIPDIKKATLVDIKSRRSSGASTPMSERGPTFGTRRLDAPDTLRILDQGIKRRQLTQLKRTDTNGSTTTNTTCSTRAPYHATTPTLDESRCSSPEGTCGPSSSDEEEVTTPIDKSAGFAGHGLKLDYSQQSHSYYHDAAVKLFDGAVSALGRPPPSTSPFTGPLQSIPSQAILPFHTEGPGPPVPAHQKNSAVLTTMIKRFSDLHAAHADHTASYIGERAAVPESTRYSLMDILSEYEQEDIRLSREGYTILDGETRMNITRTLSLLEGNGSPPKTDVDNETLLQMFGHLKRGLEKAPRTASVVGNAAAAHRFAAQQLNSNAHPQTLAPIGLSSQGKCDEDISSSSGKQRPTPDGANDHLPPLEAVASKWSDSTTSDKDLSRTGMSPQDRYPATKSSQPQPPSRAPPKPPQSIGYPTRVPSNANALLRSGNYGAATPPAPIRRTSSPTLGKRKPGSVRTARETLDQVRGGFARTTASAESKKMLKMPTPNTKGYSVADGGQRGRVSSAHKPKSKSDGATVPKTPRSRSKSRYVLEKINGLFSGKREKKYSPAPPVPSIDENFGADSLGIAANGSPLLKATRGPPGAKMPTLSLSTHPAFRSTPRNTSDTSVETPVDSVTADDDNQALQNWSASLINKANRQPDAARKERILTFAKILNDSLISAREAQISAETANHAARSAQISCEMTQKSIDMLLRLAGGFGFGARN</sequence>
<protein>
    <submittedName>
        <fullName evidence="2">Uncharacterized protein</fullName>
    </submittedName>
</protein>